<dbReference type="EMBL" id="BAABIM010000002">
    <property type="protein sequence ID" value="GAA4687308.1"/>
    <property type="molecule type" value="Genomic_DNA"/>
</dbReference>
<dbReference type="InterPro" id="IPR014284">
    <property type="entry name" value="RNA_pol_sigma-70_dom"/>
</dbReference>
<dbReference type="PANTHER" id="PTHR43133:SF50">
    <property type="entry name" value="ECF RNA POLYMERASE SIGMA FACTOR SIGM"/>
    <property type="match status" value="1"/>
</dbReference>
<dbReference type="Pfam" id="PF04542">
    <property type="entry name" value="Sigma70_r2"/>
    <property type="match status" value="1"/>
</dbReference>
<feature type="domain" description="RNA polymerase sigma factor 70 region 4 type 2" evidence="7">
    <location>
        <begin position="112"/>
        <end position="162"/>
    </location>
</feature>
<evidence type="ECO:0000256" key="5">
    <source>
        <dbReference type="ARBA" id="ARBA00023163"/>
    </source>
</evidence>
<comment type="similarity">
    <text evidence="1">Belongs to the sigma-70 factor family. ECF subfamily.</text>
</comment>
<dbReference type="InterPro" id="IPR013249">
    <property type="entry name" value="RNA_pol_sigma70_r4_t2"/>
</dbReference>
<evidence type="ECO:0000256" key="2">
    <source>
        <dbReference type="ARBA" id="ARBA00023015"/>
    </source>
</evidence>
<evidence type="ECO:0000259" key="6">
    <source>
        <dbReference type="Pfam" id="PF04542"/>
    </source>
</evidence>
<dbReference type="SUPFAM" id="SSF88946">
    <property type="entry name" value="Sigma2 domain of RNA polymerase sigma factors"/>
    <property type="match status" value="1"/>
</dbReference>
<keyword evidence="4" id="KW-0238">DNA-binding</keyword>
<protein>
    <submittedName>
        <fullName evidence="8">SigE family RNA polymerase sigma factor</fullName>
    </submittedName>
</protein>
<evidence type="ECO:0000313" key="8">
    <source>
        <dbReference type="EMBL" id="GAA4687308.1"/>
    </source>
</evidence>
<dbReference type="Gene3D" id="1.10.10.10">
    <property type="entry name" value="Winged helix-like DNA-binding domain superfamily/Winged helix DNA-binding domain"/>
    <property type="match status" value="1"/>
</dbReference>
<evidence type="ECO:0000256" key="1">
    <source>
        <dbReference type="ARBA" id="ARBA00010641"/>
    </source>
</evidence>
<name>A0ABP8WD64_9ACTN</name>
<evidence type="ECO:0000259" key="7">
    <source>
        <dbReference type="Pfam" id="PF08281"/>
    </source>
</evidence>
<accession>A0ABP8WD64</accession>
<reference evidence="9" key="1">
    <citation type="journal article" date="2019" name="Int. J. Syst. Evol. Microbiol.">
        <title>The Global Catalogue of Microorganisms (GCM) 10K type strain sequencing project: providing services to taxonomists for standard genome sequencing and annotation.</title>
        <authorList>
            <consortium name="The Broad Institute Genomics Platform"/>
            <consortium name="The Broad Institute Genome Sequencing Center for Infectious Disease"/>
            <person name="Wu L."/>
            <person name="Ma J."/>
        </authorList>
    </citation>
    <scope>NUCLEOTIDE SEQUENCE [LARGE SCALE GENOMIC DNA]</scope>
    <source>
        <strain evidence="9">JCM 18127</strain>
    </source>
</reference>
<dbReference type="Gene3D" id="1.10.1740.10">
    <property type="match status" value="1"/>
</dbReference>
<proteinExistence type="inferred from homology"/>
<dbReference type="InterPro" id="IPR036388">
    <property type="entry name" value="WH-like_DNA-bd_sf"/>
</dbReference>
<evidence type="ECO:0000256" key="4">
    <source>
        <dbReference type="ARBA" id="ARBA00023125"/>
    </source>
</evidence>
<organism evidence="8 9">
    <name type="scientific">Nocardioides nanhaiensis</name>
    <dbReference type="NCBI Taxonomy" id="1476871"/>
    <lineage>
        <taxon>Bacteria</taxon>
        <taxon>Bacillati</taxon>
        <taxon>Actinomycetota</taxon>
        <taxon>Actinomycetes</taxon>
        <taxon>Propionibacteriales</taxon>
        <taxon>Nocardioidaceae</taxon>
        <taxon>Nocardioides</taxon>
    </lineage>
</organism>
<dbReference type="SUPFAM" id="SSF88659">
    <property type="entry name" value="Sigma3 and sigma4 domains of RNA polymerase sigma factors"/>
    <property type="match status" value="1"/>
</dbReference>
<dbReference type="NCBIfam" id="TIGR02937">
    <property type="entry name" value="sigma70-ECF"/>
    <property type="match status" value="1"/>
</dbReference>
<feature type="domain" description="RNA polymerase sigma-70 region 2" evidence="6">
    <location>
        <begin position="24"/>
        <end position="86"/>
    </location>
</feature>
<gene>
    <name evidence="8" type="ORF">GCM10023226_26460</name>
</gene>
<dbReference type="Pfam" id="PF08281">
    <property type="entry name" value="Sigma70_r4_2"/>
    <property type="match status" value="1"/>
</dbReference>
<dbReference type="InterPro" id="IPR013325">
    <property type="entry name" value="RNA_pol_sigma_r2"/>
</dbReference>
<sequence length="176" mass="19307">MSTLLPLGARDGMDEDAFARLFFAHAARLVRLAGFLGAADPEDVVQEVCCNVLGGRARLRGEESDAARYLTRSVVNEVRDRHRRHRVAAGKAHLVQQDQVVVPSGSEDRLGVREAVAALPPRQREAVVLRFWLDLSYEEVAAAMGVRTGTAKSQVSRALEALRSWSAEIDDERGTS</sequence>
<dbReference type="InterPro" id="IPR007627">
    <property type="entry name" value="RNA_pol_sigma70_r2"/>
</dbReference>
<evidence type="ECO:0000256" key="3">
    <source>
        <dbReference type="ARBA" id="ARBA00023082"/>
    </source>
</evidence>
<evidence type="ECO:0000313" key="9">
    <source>
        <dbReference type="Proteomes" id="UP001500621"/>
    </source>
</evidence>
<dbReference type="PANTHER" id="PTHR43133">
    <property type="entry name" value="RNA POLYMERASE ECF-TYPE SIGMA FACTO"/>
    <property type="match status" value="1"/>
</dbReference>
<keyword evidence="3" id="KW-0731">Sigma factor</keyword>
<comment type="caution">
    <text evidence="8">The sequence shown here is derived from an EMBL/GenBank/DDBJ whole genome shotgun (WGS) entry which is preliminary data.</text>
</comment>
<keyword evidence="9" id="KW-1185">Reference proteome</keyword>
<dbReference type="InterPro" id="IPR039425">
    <property type="entry name" value="RNA_pol_sigma-70-like"/>
</dbReference>
<dbReference type="InterPro" id="IPR013324">
    <property type="entry name" value="RNA_pol_sigma_r3/r4-like"/>
</dbReference>
<dbReference type="Proteomes" id="UP001500621">
    <property type="component" value="Unassembled WGS sequence"/>
</dbReference>
<dbReference type="RefSeq" id="WP_345266544.1">
    <property type="nucleotide sequence ID" value="NZ_BAABIM010000002.1"/>
</dbReference>
<keyword evidence="2" id="KW-0805">Transcription regulation</keyword>
<dbReference type="CDD" id="cd06171">
    <property type="entry name" value="Sigma70_r4"/>
    <property type="match status" value="1"/>
</dbReference>
<keyword evidence="5" id="KW-0804">Transcription</keyword>